<keyword evidence="2 11" id="KW-0813">Transport</keyword>
<evidence type="ECO:0000256" key="8">
    <source>
        <dbReference type="ARBA" id="ARBA00023136"/>
    </source>
</evidence>
<sequence length="184" mass="20883">MKINIIAYNMLSTHFTNQGFSINTNFLEANVVNIFILFSGLVYLLKQFLGSLLVARQQKVLTAIQEAEDRLKNATSRLNEAEKQLKQTEIVMQQIQQEAIVTAAKVRQSILDQGKLDIERLTEAGKVSIAIAERQVREQIQQQITDLAVRQVASSLKEQIFASPSMQIQIVNERIEQLGVKHEY</sequence>
<keyword evidence="8" id="KW-0472">Membrane</keyword>
<dbReference type="InterPro" id="IPR002146">
    <property type="entry name" value="ATP_synth_b/b'su_bac/chlpt"/>
</dbReference>
<evidence type="ECO:0000256" key="3">
    <source>
        <dbReference type="ARBA" id="ARBA00022547"/>
    </source>
</evidence>
<dbReference type="GO" id="GO:0015078">
    <property type="term" value="F:proton transmembrane transporter activity"/>
    <property type="evidence" value="ECO:0007669"/>
    <property type="project" value="InterPro"/>
</dbReference>
<evidence type="ECO:0000256" key="6">
    <source>
        <dbReference type="ARBA" id="ARBA00022989"/>
    </source>
</evidence>
<name>A0A2Z2L3G9_9FLOR</name>
<dbReference type="Pfam" id="PF00430">
    <property type="entry name" value="ATP-synt_B"/>
    <property type="match status" value="1"/>
</dbReference>
<dbReference type="GO" id="GO:0015986">
    <property type="term" value="P:proton motive force-driven ATP synthesis"/>
    <property type="evidence" value="ECO:0007669"/>
    <property type="project" value="InterPro"/>
</dbReference>
<comment type="subcellular location">
    <subcellularLocation>
        <location evidence="1">Membrane</location>
        <topology evidence="1">Single-pass membrane protein</topology>
    </subcellularLocation>
</comment>
<gene>
    <name evidence="13" type="primary">atpF</name>
</gene>
<keyword evidence="12" id="KW-0175">Coiled coil</keyword>
<keyword evidence="13" id="KW-0934">Plastid</keyword>
<dbReference type="HAMAP" id="MF_01398">
    <property type="entry name" value="ATP_synth_b_bprime"/>
    <property type="match status" value="1"/>
</dbReference>
<dbReference type="AlphaFoldDB" id="A0A2Z2L3G9"/>
<proteinExistence type="inferred from homology"/>
<keyword evidence="5 11" id="KW-0375">Hydrogen ion transport</keyword>
<dbReference type="EMBL" id="KY212106">
    <property type="protein sequence ID" value="ASB29763.1"/>
    <property type="molecule type" value="Genomic_DNA"/>
</dbReference>
<keyword evidence="7 11" id="KW-0406">Ion transport</keyword>
<keyword evidence="6" id="KW-1133">Transmembrane helix</keyword>
<organism evidence="13">
    <name type="scientific">Porolithon onkodes</name>
    <dbReference type="NCBI Taxonomy" id="231751"/>
    <lineage>
        <taxon>Eukaryota</taxon>
        <taxon>Rhodophyta</taxon>
        <taxon>Florideophyceae</taxon>
        <taxon>Corallinophycidae</taxon>
        <taxon>Corallinales</taxon>
        <taxon>Porolithaceae</taxon>
        <taxon>Porolithon</taxon>
    </lineage>
</organism>
<comment type="similarity">
    <text evidence="11">Belongs to the ATPase B chain family.</text>
</comment>
<reference evidence="13" key="1">
    <citation type="submission" date="2016-11" db="EMBL/GenBank/DDBJ databases">
        <title>Complete organellar and ribosomal genomic analysis of the lectotype specimen of the reef forming species Porolithon onkodes (Heydrich) Foslie.</title>
        <authorList>
            <person name="Hughey J.R."/>
            <person name="Gabrielson P.W."/>
        </authorList>
    </citation>
    <scope>NUCLEOTIDE SEQUENCE</scope>
</reference>
<accession>A0A2Z2L3G9</accession>
<evidence type="ECO:0000256" key="5">
    <source>
        <dbReference type="ARBA" id="ARBA00022781"/>
    </source>
</evidence>
<protein>
    <submittedName>
        <fullName evidence="13">ATP synthase CF0 B subunit</fullName>
    </submittedName>
</protein>
<keyword evidence="9" id="KW-0066">ATP synthesis</keyword>
<evidence type="ECO:0000256" key="7">
    <source>
        <dbReference type="ARBA" id="ARBA00023065"/>
    </source>
</evidence>
<dbReference type="PANTHER" id="PTHR34264">
    <property type="entry name" value="ATP SYNTHASE SUBUNIT B, CHLOROPLASTIC"/>
    <property type="match status" value="1"/>
</dbReference>
<dbReference type="PANTHER" id="PTHR34264:SF3">
    <property type="entry name" value="ATP SYNTHASE SUBUNIT B, CHLOROPLASTIC"/>
    <property type="match status" value="1"/>
</dbReference>
<dbReference type="GeneID" id="37507685"/>
<evidence type="ECO:0000256" key="1">
    <source>
        <dbReference type="ARBA" id="ARBA00004167"/>
    </source>
</evidence>
<evidence type="ECO:0000313" key="13">
    <source>
        <dbReference type="EMBL" id="ASB29763.1"/>
    </source>
</evidence>
<geneLocation type="plastid" evidence="13"/>
<keyword evidence="3 11" id="KW-0138">CF(0)</keyword>
<keyword evidence="4 11" id="KW-0812">Transmembrane</keyword>
<evidence type="ECO:0000256" key="10">
    <source>
        <dbReference type="ARBA" id="ARBA00025198"/>
    </source>
</evidence>
<evidence type="ECO:0000256" key="2">
    <source>
        <dbReference type="ARBA" id="ARBA00022448"/>
    </source>
</evidence>
<evidence type="ECO:0000256" key="9">
    <source>
        <dbReference type="ARBA" id="ARBA00023310"/>
    </source>
</evidence>
<comment type="function">
    <text evidence="10">F(1)F(0) ATP synthase produces ATP from ADP in the presence of a proton or sodium gradient. F-type ATPases consist of two structural domains, F(1) containing the extramembraneous catalytic core and F(0) containing the membrane proton channel, linked together by a central stalk and a peripheral stalk. During catalysis, ATP synthesis in the catalytic domain of F(1) is coupled via a rotary mechanism of the central stalk subunits to proton translocation.</text>
</comment>
<evidence type="ECO:0000256" key="12">
    <source>
        <dbReference type="SAM" id="Coils"/>
    </source>
</evidence>
<dbReference type="RefSeq" id="YP_009502162.1">
    <property type="nucleotide sequence ID" value="NC_038144.1"/>
</dbReference>
<feature type="coiled-coil region" evidence="12">
    <location>
        <begin position="57"/>
        <end position="98"/>
    </location>
</feature>
<dbReference type="CDD" id="cd06503">
    <property type="entry name" value="ATP-synt_Fo_b"/>
    <property type="match status" value="1"/>
</dbReference>
<evidence type="ECO:0000256" key="4">
    <source>
        <dbReference type="ARBA" id="ARBA00022692"/>
    </source>
</evidence>
<evidence type="ECO:0000256" key="11">
    <source>
        <dbReference type="RuleBase" id="RU003848"/>
    </source>
</evidence>
<dbReference type="GO" id="GO:0045259">
    <property type="term" value="C:proton-transporting ATP synthase complex"/>
    <property type="evidence" value="ECO:0007669"/>
    <property type="project" value="UniProtKB-KW"/>
</dbReference>